<evidence type="ECO:0000256" key="1">
    <source>
        <dbReference type="ARBA" id="ARBA00004273"/>
    </source>
</evidence>
<dbReference type="EMBL" id="CP055900">
    <property type="protein sequence ID" value="QKX59234.1"/>
    <property type="molecule type" value="Genomic_DNA"/>
</dbReference>
<accession>A0A7H8QYM8</accession>
<dbReference type="AlphaFoldDB" id="A0A7H8QYM8"/>
<dbReference type="PANTHER" id="PTHR21181:SF13">
    <property type="entry name" value="NADH DEHYDROGENASE (UBIQUINONE) COMPLEX I, ASSEMBLY FACTOR 6"/>
    <property type="match status" value="1"/>
</dbReference>
<dbReference type="InterPro" id="IPR008949">
    <property type="entry name" value="Isoprenoid_synthase_dom_sf"/>
</dbReference>
<keyword evidence="3" id="KW-0809">Transit peptide</keyword>
<reference evidence="8" key="1">
    <citation type="submission" date="2020-06" db="EMBL/GenBank/DDBJ databases">
        <title>A chromosome-scale genome assembly of Talaromyces rugulosus W13939.</title>
        <authorList>
            <person name="Wang B."/>
            <person name="Guo L."/>
            <person name="Ye K."/>
            <person name="Wang L."/>
        </authorList>
    </citation>
    <scope>NUCLEOTIDE SEQUENCE [LARGE SCALE GENOMIC DNA]</scope>
    <source>
        <strain evidence="8">W13939</strain>
    </source>
</reference>
<evidence type="ECO:0008006" key="9">
    <source>
        <dbReference type="Google" id="ProtNLM"/>
    </source>
</evidence>
<keyword evidence="8" id="KW-1185">Reference proteome</keyword>
<dbReference type="RefSeq" id="XP_035345412.1">
    <property type="nucleotide sequence ID" value="XM_035489519.1"/>
</dbReference>
<comment type="similarity">
    <text evidence="6">Belongs to the NDUFAF6 family.</text>
</comment>
<keyword evidence="5" id="KW-0472">Membrane</keyword>
<evidence type="ECO:0000313" key="8">
    <source>
        <dbReference type="Proteomes" id="UP000509510"/>
    </source>
</evidence>
<dbReference type="Pfam" id="PF00494">
    <property type="entry name" value="SQS_PSY"/>
    <property type="match status" value="2"/>
</dbReference>
<evidence type="ECO:0000256" key="6">
    <source>
        <dbReference type="ARBA" id="ARBA00038273"/>
    </source>
</evidence>
<name>A0A7H8QYM8_TALRU</name>
<keyword evidence="4" id="KW-0496">Mitochondrion</keyword>
<evidence type="ECO:0000313" key="7">
    <source>
        <dbReference type="EMBL" id="QKX59234.1"/>
    </source>
</evidence>
<dbReference type="OrthoDB" id="270318at2759"/>
<dbReference type="Proteomes" id="UP000509510">
    <property type="component" value="Chromosome III"/>
</dbReference>
<gene>
    <name evidence="7" type="ORF">TRUGW13939_06366</name>
</gene>
<dbReference type="GO" id="GO:0005743">
    <property type="term" value="C:mitochondrial inner membrane"/>
    <property type="evidence" value="ECO:0007669"/>
    <property type="project" value="UniProtKB-SubCell"/>
</dbReference>
<dbReference type="SUPFAM" id="SSF48576">
    <property type="entry name" value="Terpenoid synthases"/>
    <property type="match status" value="1"/>
</dbReference>
<dbReference type="InterPro" id="IPR002060">
    <property type="entry name" value="Squ/phyt_synthse"/>
</dbReference>
<evidence type="ECO:0000256" key="4">
    <source>
        <dbReference type="ARBA" id="ARBA00023128"/>
    </source>
</evidence>
<comment type="subcellular location">
    <subcellularLocation>
        <location evidence="1">Mitochondrion inner membrane</location>
    </subcellularLocation>
</comment>
<dbReference type="Gene3D" id="1.10.600.10">
    <property type="entry name" value="Farnesyl Diphosphate Synthase"/>
    <property type="match status" value="1"/>
</dbReference>
<dbReference type="KEGG" id="trg:TRUGW13939_06366"/>
<evidence type="ECO:0000256" key="2">
    <source>
        <dbReference type="ARBA" id="ARBA00022792"/>
    </source>
</evidence>
<dbReference type="GeneID" id="55993861"/>
<proteinExistence type="inferred from homology"/>
<keyword evidence="2" id="KW-0999">Mitochondrion inner membrane</keyword>
<evidence type="ECO:0000256" key="5">
    <source>
        <dbReference type="ARBA" id="ARBA00023136"/>
    </source>
</evidence>
<protein>
    <recommendedName>
        <fullName evidence="9">Squalene/phytoene synthase</fullName>
    </recommendedName>
</protein>
<dbReference type="GO" id="GO:0032981">
    <property type="term" value="P:mitochondrial respiratory chain complex I assembly"/>
    <property type="evidence" value="ECO:0007669"/>
    <property type="project" value="TreeGrafter"/>
</dbReference>
<dbReference type="PANTHER" id="PTHR21181">
    <property type="match status" value="1"/>
</dbReference>
<sequence length="394" mass="43913">MSATKKALPRRGVSSVQFFKQKPQFSQRRAFSKSSTFRTAAKDGEVESARKYCTDLVRKYDRPSFVLSTFIPPQSQSFYLALQALNISLSLIPDTTSSHTIGLMRLQFWRDTISRTLSGTPPKEPVAVFLSAAIEDLRARSPAARLSKGWFLRMINARERSLTNTPYANITELESYAENTYSTLLYLTLSSLPLTSLTVDHIASHIGKAAGIAAVLRGLPLVAFPPPPNHHSNQTAALGGQNTAGQQGSITLPLDVMAQAGVKEEDIFRQGAAAPGLRDAVFTVATRANDHLITARQMLKNLREGQDVGHDFEHEGEEGHEYAANQQHTSDRSQYETQLKEVERGFGVLMPAIPTGMWLDRLEKVDFDIFNTDLLRSDWRLPWKAYFAHRSQSF</sequence>
<evidence type="ECO:0000256" key="3">
    <source>
        <dbReference type="ARBA" id="ARBA00022946"/>
    </source>
</evidence>
<organism evidence="7 8">
    <name type="scientific">Talaromyces rugulosus</name>
    <name type="common">Penicillium rugulosum</name>
    <dbReference type="NCBI Taxonomy" id="121627"/>
    <lineage>
        <taxon>Eukaryota</taxon>
        <taxon>Fungi</taxon>
        <taxon>Dikarya</taxon>
        <taxon>Ascomycota</taxon>
        <taxon>Pezizomycotina</taxon>
        <taxon>Eurotiomycetes</taxon>
        <taxon>Eurotiomycetidae</taxon>
        <taxon>Eurotiales</taxon>
        <taxon>Trichocomaceae</taxon>
        <taxon>Talaromyces</taxon>
        <taxon>Talaromyces sect. Islandici</taxon>
    </lineage>
</organism>